<feature type="transmembrane region" description="Helical" evidence="1">
    <location>
        <begin position="64"/>
        <end position="88"/>
    </location>
</feature>
<feature type="transmembrane region" description="Helical" evidence="1">
    <location>
        <begin position="22"/>
        <end position="44"/>
    </location>
</feature>
<feature type="transmembrane region" description="Helical" evidence="1">
    <location>
        <begin position="127"/>
        <end position="147"/>
    </location>
</feature>
<keyword evidence="1" id="KW-0472">Membrane</keyword>
<dbReference type="RefSeq" id="WP_163656229.1">
    <property type="nucleotide sequence ID" value="NZ_JAAGRN010000012.1"/>
</dbReference>
<sequence>MPLQTISRLTSPHRSQKTNRQLGAYLAFVAGTINAGGFLAISQYTSHMTGIISSIGDNVALQDVIPVLGAFSMLFSFVIGSMISTIMVSWGRRHKIYSEYALPLLLEALLLLIFGVLGANLNVLTPLTVPTIALMLCFMMGLQNAIITKISKAEIRTTHMTGIVTDIGIELGRLIYWNRSAQGNQVHPVQANQQKLKTHLLIFSMFLIGGAFGAISFKTSGYISVVPISISLIAVSSLQVYRDLRRLIKMFGSYPRI</sequence>
<reference evidence="2" key="1">
    <citation type="submission" date="2020-02" db="EMBL/GenBank/DDBJ databases">
        <authorList>
            <person name="Chen W.-M."/>
        </authorList>
    </citation>
    <scope>NUCLEOTIDE SEQUENCE</scope>
    <source>
        <strain evidence="2">NBD-18</strain>
    </source>
</reference>
<dbReference type="AlphaFoldDB" id="A0A6B2R258"/>
<keyword evidence="1" id="KW-1133">Transmembrane helix</keyword>
<gene>
    <name evidence="2" type="ORF">G3I67_14350</name>
</gene>
<dbReference type="EMBL" id="JAAGRN010000012">
    <property type="protein sequence ID" value="NDY84411.1"/>
    <property type="molecule type" value="Genomic_DNA"/>
</dbReference>
<evidence type="ECO:0000256" key="1">
    <source>
        <dbReference type="SAM" id="Phobius"/>
    </source>
</evidence>
<feature type="transmembrane region" description="Helical" evidence="1">
    <location>
        <begin position="100"/>
        <end position="121"/>
    </location>
</feature>
<organism evidence="2">
    <name type="scientific">Sheuella amnicola</name>
    <dbReference type="NCBI Taxonomy" id="2707330"/>
    <lineage>
        <taxon>Bacteria</taxon>
        <taxon>Pseudomonadati</taxon>
        <taxon>Pseudomonadota</taxon>
        <taxon>Betaproteobacteria</taxon>
        <taxon>Burkholderiales</taxon>
        <taxon>Alcaligenaceae</taxon>
        <taxon>Sheuella</taxon>
    </lineage>
</organism>
<dbReference type="PANTHER" id="PTHR37314:SF4">
    <property type="entry name" value="UPF0700 TRANSMEMBRANE PROTEIN YOAK"/>
    <property type="match status" value="1"/>
</dbReference>
<evidence type="ECO:0000313" key="2">
    <source>
        <dbReference type="EMBL" id="NDY84411.1"/>
    </source>
</evidence>
<keyword evidence="1" id="KW-0812">Transmembrane</keyword>
<feature type="transmembrane region" description="Helical" evidence="1">
    <location>
        <begin position="200"/>
        <end position="217"/>
    </location>
</feature>
<accession>A0A6B2R258</accession>
<name>A0A6B2R258_9BURK</name>
<protein>
    <submittedName>
        <fullName evidence="2">DUF1275 domain-containing protein</fullName>
    </submittedName>
</protein>
<dbReference type="PANTHER" id="PTHR37314">
    <property type="entry name" value="SLR0142 PROTEIN"/>
    <property type="match status" value="1"/>
</dbReference>
<proteinExistence type="predicted"/>
<comment type="caution">
    <text evidence="2">The sequence shown here is derived from an EMBL/GenBank/DDBJ whole genome shotgun (WGS) entry which is preliminary data.</text>
</comment>
<dbReference type="InterPro" id="IPR010699">
    <property type="entry name" value="DUF1275"/>
</dbReference>
<feature type="transmembrane region" description="Helical" evidence="1">
    <location>
        <begin position="223"/>
        <end position="241"/>
    </location>
</feature>
<dbReference type="Pfam" id="PF06912">
    <property type="entry name" value="DUF1275"/>
    <property type="match status" value="1"/>
</dbReference>